<dbReference type="PANTHER" id="PTHR47287">
    <property type="entry name" value="C2H2 AND C2HC ZINC FINGERS SUPERFAMILY PROTEIN"/>
    <property type="match status" value="1"/>
</dbReference>
<dbReference type="InterPro" id="IPR036236">
    <property type="entry name" value="Znf_C2H2_sf"/>
</dbReference>
<keyword evidence="5" id="KW-0539">Nucleus</keyword>
<dbReference type="Proteomes" id="UP000290289">
    <property type="component" value="Chromosome 17"/>
</dbReference>
<keyword evidence="4" id="KW-0862">Zinc</keyword>
<dbReference type="EMBL" id="RDQH01000343">
    <property type="protein sequence ID" value="RXH68543.1"/>
    <property type="molecule type" value="Genomic_DNA"/>
</dbReference>
<accession>A0A498HI10</accession>
<sequence>MNTYIDLEVEASSANDSDVSSQIASNTSNDSAANSFHFSNPIAAQQVLEPAVSLDLTLRFNNEDLGGSDSIGHSLLSTSGSSNEPASQNTNSATPRLFSCNYCQSKFLSSQALGGHQNAHKKERTLAKCALRMSIFSERHASLASLPLQGPSFRSLGIRAHSSVHQGFAPPMRPPETRSSAGFEHGSMGVPIFLVNDGAQLLWPGSFRQASAAETSNTTHPSFVLTHESSNLKFVDVTPPLDAIDHSAPDLTLKL</sequence>
<gene>
    <name evidence="9" type="ORF">DVH24_030876</name>
</gene>
<evidence type="ECO:0000256" key="3">
    <source>
        <dbReference type="ARBA" id="ARBA00022771"/>
    </source>
</evidence>
<reference evidence="9 10" key="1">
    <citation type="submission" date="2018-10" db="EMBL/GenBank/DDBJ databases">
        <title>A high-quality apple genome assembly.</title>
        <authorList>
            <person name="Hu J."/>
        </authorList>
    </citation>
    <scope>NUCLEOTIDE SEQUENCE [LARGE SCALE GENOMIC DNA]</scope>
    <source>
        <strain evidence="10">cv. HFTH1</strain>
        <tissue evidence="9">Young leaf</tissue>
    </source>
</reference>
<dbReference type="Gene3D" id="3.30.160.60">
    <property type="entry name" value="Classic Zinc Finger"/>
    <property type="match status" value="1"/>
</dbReference>
<feature type="region of interest" description="Disordered" evidence="7">
    <location>
        <begin position="71"/>
        <end position="91"/>
    </location>
</feature>
<dbReference type="GO" id="GO:0008270">
    <property type="term" value="F:zinc ion binding"/>
    <property type="evidence" value="ECO:0007669"/>
    <property type="project" value="UniProtKB-KW"/>
</dbReference>
<dbReference type="PROSITE" id="PS50157">
    <property type="entry name" value="ZINC_FINGER_C2H2_2"/>
    <property type="match status" value="1"/>
</dbReference>
<organism evidence="9 10">
    <name type="scientific">Malus domestica</name>
    <name type="common">Apple</name>
    <name type="synonym">Pyrus malus</name>
    <dbReference type="NCBI Taxonomy" id="3750"/>
    <lineage>
        <taxon>Eukaryota</taxon>
        <taxon>Viridiplantae</taxon>
        <taxon>Streptophyta</taxon>
        <taxon>Embryophyta</taxon>
        <taxon>Tracheophyta</taxon>
        <taxon>Spermatophyta</taxon>
        <taxon>Magnoliopsida</taxon>
        <taxon>eudicotyledons</taxon>
        <taxon>Gunneridae</taxon>
        <taxon>Pentapetalae</taxon>
        <taxon>rosids</taxon>
        <taxon>fabids</taxon>
        <taxon>Rosales</taxon>
        <taxon>Rosaceae</taxon>
        <taxon>Amygdaloideae</taxon>
        <taxon>Maleae</taxon>
        <taxon>Malus</taxon>
    </lineage>
</organism>
<keyword evidence="2" id="KW-0479">Metal-binding</keyword>
<evidence type="ECO:0000256" key="2">
    <source>
        <dbReference type="ARBA" id="ARBA00022723"/>
    </source>
</evidence>
<evidence type="ECO:0000259" key="8">
    <source>
        <dbReference type="PROSITE" id="PS50157"/>
    </source>
</evidence>
<dbReference type="InterPro" id="IPR013087">
    <property type="entry name" value="Znf_C2H2_type"/>
</dbReference>
<dbReference type="PANTHER" id="PTHR47287:SF18">
    <property type="entry name" value="TRANSCRIPTION FACTOR C2H2 FAMILY"/>
    <property type="match status" value="1"/>
</dbReference>
<evidence type="ECO:0000313" key="10">
    <source>
        <dbReference type="Proteomes" id="UP000290289"/>
    </source>
</evidence>
<evidence type="ECO:0000256" key="5">
    <source>
        <dbReference type="ARBA" id="ARBA00023242"/>
    </source>
</evidence>
<dbReference type="SUPFAM" id="SSF57667">
    <property type="entry name" value="beta-beta-alpha zinc fingers"/>
    <property type="match status" value="1"/>
</dbReference>
<protein>
    <recommendedName>
        <fullName evidence="8">C2H2-type domain-containing protein</fullName>
    </recommendedName>
</protein>
<evidence type="ECO:0000256" key="1">
    <source>
        <dbReference type="ARBA" id="ARBA00004123"/>
    </source>
</evidence>
<keyword evidence="10" id="KW-1185">Reference proteome</keyword>
<dbReference type="PROSITE" id="PS00028">
    <property type="entry name" value="ZINC_FINGER_C2H2_1"/>
    <property type="match status" value="1"/>
</dbReference>
<comment type="subcellular location">
    <subcellularLocation>
        <location evidence="1">Nucleus</location>
    </subcellularLocation>
</comment>
<dbReference type="GO" id="GO:0005634">
    <property type="term" value="C:nucleus"/>
    <property type="evidence" value="ECO:0007669"/>
    <property type="project" value="UniProtKB-SubCell"/>
</dbReference>
<keyword evidence="3 6" id="KW-0863">Zinc-finger</keyword>
<evidence type="ECO:0000256" key="4">
    <source>
        <dbReference type="ARBA" id="ARBA00022833"/>
    </source>
</evidence>
<evidence type="ECO:0000256" key="7">
    <source>
        <dbReference type="SAM" id="MobiDB-lite"/>
    </source>
</evidence>
<feature type="compositionally biased region" description="Polar residues" evidence="7">
    <location>
        <begin position="75"/>
        <end position="91"/>
    </location>
</feature>
<feature type="domain" description="C2H2-type" evidence="8">
    <location>
        <begin position="98"/>
        <end position="125"/>
    </location>
</feature>
<dbReference type="GO" id="GO:0009788">
    <property type="term" value="P:negative regulation of abscisic acid-activated signaling pathway"/>
    <property type="evidence" value="ECO:0007669"/>
    <property type="project" value="InterPro"/>
</dbReference>
<evidence type="ECO:0000313" key="9">
    <source>
        <dbReference type="EMBL" id="RXH68543.1"/>
    </source>
</evidence>
<dbReference type="AlphaFoldDB" id="A0A498HI10"/>
<name>A0A498HI10_MALDO</name>
<evidence type="ECO:0000256" key="6">
    <source>
        <dbReference type="PROSITE-ProRule" id="PRU00042"/>
    </source>
</evidence>
<comment type="caution">
    <text evidence="9">The sequence shown here is derived from an EMBL/GenBank/DDBJ whole genome shotgun (WGS) entry which is preliminary data.</text>
</comment>
<dbReference type="InterPro" id="IPR044246">
    <property type="entry name" value="ZFP3-like"/>
</dbReference>
<proteinExistence type="predicted"/>